<keyword evidence="1" id="KW-0472">Membrane</keyword>
<feature type="transmembrane region" description="Helical" evidence="1">
    <location>
        <begin position="463"/>
        <end position="489"/>
    </location>
</feature>
<feature type="transmembrane region" description="Helical" evidence="1">
    <location>
        <begin position="345"/>
        <end position="370"/>
    </location>
</feature>
<comment type="caution">
    <text evidence="2">The sequence shown here is derived from an EMBL/GenBank/DDBJ whole genome shotgun (WGS) entry which is preliminary data.</text>
</comment>
<evidence type="ECO:0000256" key="1">
    <source>
        <dbReference type="SAM" id="Phobius"/>
    </source>
</evidence>
<feature type="transmembrane region" description="Helical" evidence="1">
    <location>
        <begin position="308"/>
        <end position="333"/>
    </location>
</feature>
<feature type="transmembrane region" description="Helical" evidence="1">
    <location>
        <begin position="495"/>
        <end position="517"/>
    </location>
</feature>
<feature type="transmembrane region" description="Helical" evidence="1">
    <location>
        <begin position="391"/>
        <end position="412"/>
    </location>
</feature>
<dbReference type="Proteomes" id="UP000195043">
    <property type="component" value="Unassembled WGS sequence"/>
</dbReference>
<evidence type="ECO:0000313" key="3">
    <source>
        <dbReference type="Proteomes" id="UP000195043"/>
    </source>
</evidence>
<feature type="transmembrane region" description="Helical" evidence="1">
    <location>
        <begin position="113"/>
        <end position="138"/>
    </location>
</feature>
<feature type="transmembrane region" description="Helical" evidence="1">
    <location>
        <begin position="418"/>
        <end position="442"/>
    </location>
</feature>
<accession>A0A242AA41</accession>
<feature type="transmembrane region" description="Helical" evidence="1">
    <location>
        <begin position="187"/>
        <end position="207"/>
    </location>
</feature>
<feature type="transmembrane region" description="Helical" evidence="1">
    <location>
        <begin position="242"/>
        <end position="263"/>
    </location>
</feature>
<feature type="transmembrane region" description="Helical" evidence="1">
    <location>
        <begin position="38"/>
        <end position="57"/>
    </location>
</feature>
<protein>
    <submittedName>
        <fullName evidence="2">Uncharacterized protein</fullName>
    </submittedName>
</protein>
<name>A0A242AA41_9ENTE</name>
<keyword evidence="1" id="KW-0812">Transmembrane</keyword>
<dbReference type="STRING" id="1834191.A5886_002851"/>
<dbReference type="OrthoDB" id="2176387at2"/>
<keyword evidence="3" id="KW-1185">Reference proteome</keyword>
<gene>
    <name evidence="2" type="ORF">A5886_002851</name>
</gene>
<evidence type="ECO:0000313" key="2">
    <source>
        <dbReference type="EMBL" id="OTN77750.1"/>
    </source>
</evidence>
<dbReference type="RefSeq" id="WP_086275741.1">
    <property type="nucleotide sequence ID" value="NZ_NGKU01000001.1"/>
</dbReference>
<feature type="transmembrane region" description="Helical" evidence="1">
    <location>
        <begin position="69"/>
        <end position="93"/>
    </location>
</feature>
<keyword evidence="1" id="KW-1133">Transmembrane helix</keyword>
<reference evidence="2 3" key="1">
    <citation type="submission" date="2017-05" db="EMBL/GenBank/DDBJ databases">
        <title>The Genome Sequence of Enterococcus sp. 8G7_MSG3316.</title>
        <authorList>
            <consortium name="The Broad Institute Genomics Platform"/>
            <consortium name="The Broad Institute Genomic Center for Infectious Diseases"/>
            <person name="Earl A."/>
            <person name="Manson A."/>
            <person name="Schwartman J."/>
            <person name="Gilmore M."/>
            <person name="Abouelleil A."/>
            <person name="Cao P."/>
            <person name="Chapman S."/>
            <person name="Cusick C."/>
            <person name="Shea T."/>
            <person name="Young S."/>
            <person name="Neafsey D."/>
            <person name="Nusbaum C."/>
            <person name="Birren B."/>
        </authorList>
    </citation>
    <scope>NUCLEOTIDE SEQUENCE [LARGE SCALE GENOMIC DNA]</scope>
    <source>
        <strain evidence="2 3">8G7_MSG3316</strain>
    </source>
</reference>
<feature type="transmembrane region" description="Helical" evidence="1">
    <location>
        <begin position="144"/>
        <end position="175"/>
    </location>
</feature>
<dbReference type="AlphaFoldDB" id="A0A242AA41"/>
<organism evidence="2 3">
    <name type="scientific">Candidatus Enterococcus testudinis</name>
    <dbReference type="NCBI Taxonomy" id="1834191"/>
    <lineage>
        <taxon>Bacteria</taxon>
        <taxon>Bacillati</taxon>
        <taxon>Bacillota</taxon>
        <taxon>Bacilli</taxon>
        <taxon>Lactobacillales</taxon>
        <taxon>Enterococcaceae</taxon>
        <taxon>Enterococcus</taxon>
    </lineage>
</organism>
<proteinExistence type="predicted"/>
<sequence>MRKQQLLMLTRINLLYASPQTTDKARKKGKSGKKLTRYLLWQYGLSGLTFILIYGVTMMSMDFSQMPGFFTYYVALFGILGFSQGITTIYNVFFESQDLPAYLPLPFRQIEIFAAKITVVFLTVAPFVFPMMVLFLLTGFRAQLFFVATILLSIVLFLLAVVIIFSICSLIVFGLTRTKFFLKHKKLVTTLLLVVTMVVVMAGVLMLNQVNTYDTEIIDRSGIAFLRPFFYVMTTPFQLNGLLSLVGVLAISVFLIAALYWLILPKFFDQVAAAAPNQGNVTRKHKTGRNLNQLLFNYNSQLIRDPNLIMQVFSSSLMMPIIFLLSFVFTGIFRLDQLDERFLGVLFVAGGALAALMVNPTSFVSNLISLDQENFLFVRSLPLSMKTYLKAKFQFGLFVQIVLAVLVSLAAMRLLQAPLLLGIAFVLGAVWSTLLMSSHYFARDYRLLLLQWTNISQLFTRGAGSLGLALVTIGTMVLAAILIAAYAFAATMFDFWLLNLPVFALLLAITGAVLLHIHHKFWRRFS</sequence>
<dbReference type="EMBL" id="NGKU01000001">
    <property type="protein sequence ID" value="OTN77750.1"/>
    <property type="molecule type" value="Genomic_DNA"/>
</dbReference>